<dbReference type="SUPFAM" id="SSF56672">
    <property type="entry name" value="DNA/RNA polymerases"/>
    <property type="match status" value="1"/>
</dbReference>
<keyword evidence="11" id="KW-1185">Reference proteome</keyword>
<dbReference type="Pfam" id="PF00385">
    <property type="entry name" value="Chromo"/>
    <property type="match status" value="1"/>
</dbReference>
<dbReference type="SUPFAM" id="SSF54160">
    <property type="entry name" value="Chromo domain-like"/>
    <property type="match status" value="1"/>
</dbReference>
<dbReference type="Gene3D" id="3.10.10.10">
    <property type="entry name" value="HIV Type 1 Reverse Transcriptase, subunit A, domain 1"/>
    <property type="match status" value="1"/>
</dbReference>
<name>A0A3N4H9A4_ASCIM</name>
<keyword evidence="3" id="KW-0548">Nucleotidyltransferase</keyword>
<dbReference type="InterPro" id="IPR041373">
    <property type="entry name" value="RT_RNaseH"/>
</dbReference>
<dbReference type="Pfam" id="PF17917">
    <property type="entry name" value="RT_RNaseH"/>
    <property type="match status" value="1"/>
</dbReference>
<proteinExistence type="predicted"/>
<keyword evidence="6" id="KW-0378">Hydrolase</keyword>
<dbReference type="AlphaFoldDB" id="A0A3N4H9A4"/>
<evidence type="ECO:0000256" key="6">
    <source>
        <dbReference type="ARBA" id="ARBA00022801"/>
    </source>
</evidence>
<evidence type="ECO:0000256" key="5">
    <source>
        <dbReference type="ARBA" id="ARBA00022759"/>
    </source>
</evidence>
<evidence type="ECO:0000256" key="1">
    <source>
        <dbReference type="ARBA" id="ARBA00011353"/>
    </source>
</evidence>
<accession>A0A3N4H9A4</accession>
<reference evidence="10 11" key="1">
    <citation type="journal article" date="2018" name="Nat. Ecol. Evol.">
        <title>Pezizomycetes genomes reveal the molecular basis of ectomycorrhizal truffle lifestyle.</title>
        <authorList>
            <person name="Murat C."/>
            <person name="Payen T."/>
            <person name="Noel B."/>
            <person name="Kuo A."/>
            <person name="Morin E."/>
            <person name="Chen J."/>
            <person name="Kohler A."/>
            <person name="Krizsan K."/>
            <person name="Balestrini R."/>
            <person name="Da Silva C."/>
            <person name="Montanini B."/>
            <person name="Hainaut M."/>
            <person name="Levati E."/>
            <person name="Barry K.W."/>
            <person name="Belfiori B."/>
            <person name="Cichocki N."/>
            <person name="Clum A."/>
            <person name="Dockter R.B."/>
            <person name="Fauchery L."/>
            <person name="Guy J."/>
            <person name="Iotti M."/>
            <person name="Le Tacon F."/>
            <person name="Lindquist E.A."/>
            <person name="Lipzen A."/>
            <person name="Malagnac F."/>
            <person name="Mello A."/>
            <person name="Molinier V."/>
            <person name="Miyauchi S."/>
            <person name="Poulain J."/>
            <person name="Riccioni C."/>
            <person name="Rubini A."/>
            <person name="Sitrit Y."/>
            <person name="Splivallo R."/>
            <person name="Traeger S."/>
            <person name="Wang M."/>
            <person name="Zifcakova L."/>
            <person name="Wipf D."/>
            <person name="Zambonelli A."/>
            <person name="Paolocci F."/>
            <person name="Nowrousian M."/>
            <person name="Ottonello S."/>
            <person name="Baldrian P."/>
            <person name="Spatafora J.W."/>
            <person name="Henrissat B."/>
            <person name="Nagy L.G."/>
            <person name="Aury J.M."/>
            <person name="Wincker P."/>
            <person name="Grigoriev I.V."/>
            <person name="Bonfante P."/>
            <person name="Martin F.M."/>
        </authorList>
    </citation>
    <scope>NUCLEOTIDE SEQUENCE [LARGE SCALE GENOMIC DNA]</scope>
    <source>
        <strain evidence="10 11">RN42</strain>
    </source>
</reference>
<dbReference type="InterPro" id="IPR043502">
    <property type="entry name" value="DNA/RNA_pol_sf"/>
</dbReference>
<dbReference type="GO" id="GO:0003964">
    <property type="term" value="F:RNA-directed DNA polymerase activity"/>
    <property type="evidence" value="ECO:0007669"/>
    <property type="project" value="UniProtKB-KW"/>
</dbReference>
<evidence type="ECO:0000256" key="2">
    <source>
        <dbReference type="ARBA" id="ARBA00022679"/>
    </source>
</evidence>
<dbReference type="EMBL" id="ML119956">
    <property type="protein sequence ID" value="RPA71235.1"/>
    <property type="molecule type" value="Genomic_DNA"/>
</dbReference>
<feature type="region of interest" description="Disordered" evidence="8">
    <location>
        <begin position="199"/>
        <end position="218"/>
    </location>
</feature>
<evidence type="ECO:0000256" key="8">
    <source>
        <dbReference type="SAM" id="MobiDB-lite"/>
    </source>
</evidence>
<protein>
    <recommendedName>
        <fullName evidence="9">Chromo domain-containing protein</fullName>
    </recommendedName>
</protein>
<comment type="subunit">
    <text evidence="1">Component of the NuA4 histone acetyltransferase complex.</text>
</comment>
<keyword evidence="4" id="KW-0540">Nuclease</keyword>
<dbReference type="InterPro" id="IPR023780">
    <property type="entry name" value="Chromo_domain"/>
</dbReference>
<dbReference type="InterPro" id="IPR016197">
    <property type="entry name" value="Chromo-like_dom_sf"/>
</dbReference>
<evidence type="ECO:0000256" key="4">
    <source>
        <dbReference type="ARBA" id="ARBA00022722"/>
    </source>
</evidence>
<dbReference type="OrthoDB" id="4360000at2759"/>
<evidence type="ECO:0000313" key="10">
    <source>
        <dbReference type="EMBL" id="RPA71235.1"/>
    </source>
</evidence>
<feature type="domain" description="Chromo" evidence="9">
    <location>
        <begin position="220"/>
        <end position="272"/>
    </location>
</feature>
<evidence type="ECO:0000256" key="7">
    <source>
        <dbReference type="ARBA" id="ARBA00022918"/>
    </source>
</evidence>
<keyword evidence="2" id="KW-0808">Transferase</keyword>
<keyword evidence="5" id="KW-0255">Endonuclease</keyword>
<dbReference type="GO" id="GO:0016787">
    <property type="term" value="F:hydrolase activity"/>
    <property type="evidence" value="ECO:0007669"/>
    <property type="project" value="UniProtKB-KW"/>
</dbReference>
<keyword evidence="7" id="KW-0695">RNA-directed DNA polymerase</keyword>
<dbReference type="CDD" id="cd00024">
    <property type="entry name" value="CD_CSD"/>
    <property type="match status" value="1"/>
</dbReference>
<organism evidence="10 11">
    <name type="scientific">Ascobolus immersus RN42</name>
    <dbReference type="NCBI Taxonomy" id="1160509"/>
    <lineage>
        <taxon>Eukaryota</taxon>
        <taxon>Fungi</taxon>
        <taxon>Dikarya</taxon>
        <taxon>Ascomycota</taxon>
        <taxon>Pezizomycotina</taxon>
        <taxon>Pezizomycetes</taxon>
        <taxon>Pezizales</taxon>
        <taxon>Ascobolaceae</taxon>
        <taxon>Ascobolus</taxon>
    </lineage>
</organism>
<dbReference type="GO" id="GO:0004519">
    <property type="term" value="F:endonuclease activity"/>
    <property type="evidence" value="ECO:0007669"/>
    <property type="project" value="UniProtKB-KW"/>
</dbReference>
<sequence length="283" mass="32584">MFLSKELTGPEHRYWPTHLEMAGLVWAVKKTLFVLDTCDQIVEYITDHQPNASIAAMRIIVGDDSTTTFTRVNINPEIQQEHKDTLYRAVHEFQVLFNEVPGIVREPKEDWLKVSVDPEDEKRVRQKPPYPLSATSKTTVDRVFDANRKYGRMSDCPDSPYSLQVFVAAKDRPVVDMRPLNAMVPGDVISVTNLIPAPDPYEDPYDRSPKPPGPITEGHYEIDRLVSKRTSGRYKKIQYLVRYRGYGPLDDQWHNVEDLEHSAPEMVQAYEEDLKRRGLDTPD</sequence>
<dbReference type="Proteomes" id="UP000275078">
    <property type="component" value="Unassembled WGS sequence"/>
</dbReference>
<dbReference type="PROSITE" id="PS50013">
    <property type="entry name" value="CHROMO_2"/>
    <property type="match status" value="1"/>
</dbReference>
<evidence type="ECO:0000313" key="11">
    <source>
        <dbReference type="Proteomes" id="UP000275078"/>
    </source>
</evidence>
<dbReference type="SMART" id="SM00298">
    <property type="entry name" value="CHROMO"/>
    <property type="match status" value="1"/>
</dbReference>
<dbReference type="InterPro" id="IPR000953">
    <property type="entry name" value="Chromo/chromo_shadow_dom"/>
</dbReference>
<dbReference type="GO" id="GO:0006338">
    <property type="term" value="P:chromatin remodeling"/>
    <property type="evidence" value="ECO:0007669"/>
    <property type="project" value="UniProtKB-ARBA"/>
</dbReference>
<dbReference type="Gene3D" id="2.40.50.40">
    <property type="match status" value="1"/>
</dbReference>
<evidence type="ECO:0000259" key="9">
    <source>
        <dbReference type="PROSITE" id="PS50013"/>
    </source>
</evidence>
<evidence type="ECO:0000256" key="3">
    <source>
        <dbReference type="ARBA" id="ARBA00022695"/>
    </source>
</evidence>
<gene>
    <name evidence="10" type="ORF">BJ508DRAFT_336260</name>
</gene>